<protein>
    <recommendedName>
        <fullName evidence="3">FLYWCH-type domain-containing protein</fullName>
    </recommendedName>
</protein>
<dbReference type="Proteomes" id="UP000478052">
    <property type="component" value="Unassembled WGS sequence"/>
</dbReference>
<organism evidence="1 2">
    <name type="scientific">Aphis craccivora</name>
    <name type="common">Cowpea aphid</name>
    <dbReference type="NCBI Taxonomy" id="307492"/>
    <lineage>
        <taxon>Eukaryota</taxon>
        <taxon>Metazoa</taxon>
        <taxon>Ecdysozoa</taxon>
        <taxon>Arthropoda</taxon>
        <taxon>Hexapoda</taxon>
        <taxon>Insecta</taxon>
        <taxon>Pterygota</taxon>
        <taxon>Neoptera</taxon>
        <taxon>Paraneoptera</taxon>
        <taxon>Hemiptera</taxon>
        <taxon>Sternorrhyncha</taxon>
        <taxon>Aphidomorpha</taxon>
        <taxon>Aphidoidea</taxon>
        <taxon>Aphididae</taxon>
        <taxon>Aphidini</taxon>
        <taxon>Aphis</taxon>
        <taxon>Aphis</taxon>
    </lineage>
</organism>
<sequence>MVRSRTMIGMENTLEIIKSEKGNDLALVNTCKYRHIRQRKDGKVKWRCIHKTCTAITDKVLCIRDISILCTRRSVIFGLVGDAAVRGVNGGDTEGEIWAATSSHRASTAAVPRTPHPPLKINFFKLFLPFKKRISKNSFVVRLYIVIKIKTGGNSTYYVIITFNHTHLVNKIVCFENESILSFIPTKLNDGISLPFTNTFIKC</sequence>
<dbReference type="Gene3D" id="2.20.25.240">
    <property type="match status" value="1"/>
</dbReference>
<proteinExistence type="predicted"/>
<reference evidence="1 2" key="1">
    <citation type="submission" date="2019-08" db="EMBL/GenBank/DDBJ databases">
        <title>Whole genome of Aphis craccivora.</title>
        <authorList>
            <person name="Voronova N.V."/>
            <person name="Shulinski R.S."/>
            <person name="Bandarenka Y.V."/>
            <person name="Zhorov D.G."/>
            <person name="Warner D."/>
        </authorList>
    </citation>
    <scope>NUCLEOTIDE SEQUENCE [LARGE SCALE GENOMIC DNA]</scope>
    <source>
        <strain evidence="1">180601</strain>
        <tissue evidence="1">Whole Body</tissue>
    </source>
</reference>
<dbReference type="AlphaFoldDB" id="A0A6G0Y4B1"/>
<evidence type="ECO:0000313" key="1">
    <source>
        <dbReference type="EMBL" id="KAF0748847.1"/>
    </source>
</evidence>
<name>A0A6G0Y4B1_APHCR</name>
<keyword evidence="2" id="KW-1185">Reference proteome</keyword>
<comment type="caution">
    <text evidence="1">The sequence shown here is derived from an EMBL/GenBank/DDBJ whole genome shotgun (WGS) entry which is preliminary data.</text>
</comment>
<dbReference type="EMBL" id="VUJU01006325">
    <property type="protein sequence ID" value="KAF0748847.1"/>
    <property type="molecule type" value="Genomic_DNA"/>
</dbReference>
<accession>A0A6G0Y4B1</accession>
<evidence type="ECO:0000313" key="2">
    <source>
        <dbReference type="Proteomes" id="UP000478052"/>
    </source>
</evidence>
<gene>
    <name evidence="1" type="ORF">FWK35_00018601</name>
</gene>
<evidence type="ECO:0008006" key="3">
    <source>
        <dbReference type="Google" id="ProtNLM"/>
    </source>
</evidence>